<proteinExistence type="predicted"/>
<sequence length="56" mass="6809">ELFYKELKDDIARTELRNCEKCKSHYDRTTSIKIHYCLQDIYAALADMREILQKRK</sequence>
<reference evidence="1" key="1">
    <citation type="journal article" date="2014" name="Front. Microbiol.">
        <title>High frequency of phylogenetically diverse reductive dehalogenase-homologous genes in deep subseafloor sedimentary metagenomes.</title>
        <authorList>
            <person name="Kawai M."/>
            <person name="Futagami T."/>
            <person name="Toyoda A."/>
            <person name="Takaki Y."/>
            <person name="Nishi S."/>
            <person name="Hori S."/>
            <person name="Arai W."/>
            <person name="Tsubouchi T."/>
            <person name="Morono Y."/>
            <person name="Uchiyama I."/>
            <person name="Ito T."/>
            <person name="Fujiyama A."/>
            <person name="Inagaki F."/>
            <person name="Takami H."/>
        </authorList>
    </citation>
    <scope>NUCLEOTIDE SEQUENCE</scope>
    <source>
        <strain evidence="1">Expedition CK06-06</strain>
    </source>
</reference>
<name>X1VXB5_9ZZZZ</name>
<dbReference type="AlphaFoldDB" id="X1VXB5"/>
<dbReference type="EMBL" id="BARW01035893">
    <property type="protein sequence ID" value="GAJ23546.1"/>
    <property type="molecule type" value="Genomic_DNA"/>
</dbReference>
<gene>
    <name evidence="1" type="ORF">S12H4_55877</name>
</gene>
<evidence type="ECO:0000313" key="1">
    <source>
        <dbReference type="EMBL" id="GAJ23546.1"/>
    </source>
</evidence>
<feature type="non-terminal residue" evidence="1">
    <location>
        <position position="1"/>
    </location>
</feature>
<accession>X1VXB5</accession>
<organism evidence="1">
    <name type="scientific">marine sediment metagenome</name>
    <dbReference type="NCBI Taxonomy" id="412755"/>
    <lineage>
        <taxon>unclassified sequences</taxon>
        <taxon>metagenomes</taxon>
        <taxon>ecological metagenomes</taxon>
    </lineage>
</organism>
<comment type="caution">
    <text evidence="1">The sequence shown here is derived from an EMBL/GenBank/DDBJ whole genome shotgun (WGS) entry which is preliminary data.</text>
</comment>
<protein>
    <submittedName>
        <fullName evidence="1">Uncharacterized protein</fullName>
    </submittedName>
</protein>